<proteinExistence type="predicted"/>
<evidence type="ECO:0000313" key="3">
    <source>
        <dbReference type="Proteomes" id="UP000009227"/>
    </source>
</evidence>
<dbReference type="SUPFAM" id="SSF50249">
    <property type="entry name" value="Nucleic acid-binding proteins"/>
    <property type="match status" value="1"/>
</dbReference>
<protein>
    <submittedName>
        <fullName evidence="2">Deoxyribonuclease/rho motif-related TRAM</fullName>
    </submittedName>
</protein>
<dbReference type="Proteomes" id="UP000009227">
    <property type="component" value="Chromosome"/>
</dbReference>
<dbReference type="EMBL" id="CP002737">
    <property type="protein sequence ID" value="AEF96574.1"/>
    <property type="molecule type" value="Genomic_DNA"/>
</dbReference>
<evidence type="ECO:0000259" key="1">
    <source>
        <dbReference type="PROSITE" id="PS50926"/>
    </source>
</evidence>
<dbReference type="Gene3D" id="2.40.50.140">
    <property type="entry name" value="Nucleic acid-binding proteins"/>
    <property type="match status" value="1"/>
</dbReference>
<gene>
    <name evidence="2" type="ordered locus">Metig_1032</name>
</gene>
<dbReference type="KEGG" id="mig:Metig_1032"/>
<dbReference type="InterPro" id="IPR002792">
    <property type="entry name" value="TRAM_dom"/>
</dbReference>
<accession>F6BDL3</accession>
<dbReference type="Pfam" id="PF01938">
    <property type="entry name" value="TRAM"/>
    <property type="match status" value="1"/>
</dbReference>
<name>F6BDL3_METIK</name>
<organism evidence="3">
    <name type="scientific">Methanotorris igneus (strain DSM 5666 / JCM 11834 / Kol 5)</name>
    <dbReference type="NCBI Taxonomy" id="880724"/>
    <lineage>
        <taxon>Archaea</taxon>
        <taxon>Methanobacteriati</taxon>
        <taxon>Methanobacteriota</taxon>
        <taxon>Methanomada group</taxon>
        <taxon>Methanococci</taxon>
        <taxon>Methanococcales</taxon>
        <taxon>Methanocaldococcaceae</taxon>
        <taxon>Methanotorris</taxon>
    </lineage>
</organism>
<feature type="domain" description="TRAM" evidence="1">
    <location>
        <begin position="29"/>
        <end position="86"/>
    </location>
</feature>
<dbReference type="InterPro" id="IPR012340">
    <property type="entry name" value="NA-bd_OB-fold"/>
</dbReference>
<evidence type="ECO:0000313" key="2">
    <source>
        <dbReference type="EMBL" id="AEF96574.1"/>
    </source>
</evidence>
<keyword evidence="3" id="KW-1185">Reference proteome</keyword>
<reference evidence="2 3" key="1">
    <citation type="submission" date="2011-05" db="EMBL/GenBank/DDBJ databases">
        <title>Complete sequence of Methanotorris igneus Kol 5.</title>
        <authorList>
            <consortium name="US DOE Joint Genome Institute"/>
            <person name="Lucas S."/>
            <person name="Han J."/>
            <person name="Lapidus A."/>
            <person name="Cheng J.-F."/>
            <person name="Goodwin L."/>
            <person name="Pitluck S."/>
            <person name="Peters L."/>
            <person name="Mikhailova N."/>
            <person name="Chertkov O."/>
            <person name="Han C."/>
            <person name="Tapia R."/>
            <person name="Land M."/>
            <person name="Hauser L."/>
            <person name="Kyrpides N."/>
            <person name="Ivanova N."/>
            <person name="Pagani I."/>
            <person name="Sieprawska-Lupa M."/>
            <person name="Whitman W."/>
            <person name="Woyke T."/>
        </authorList>
    </citation>
    <scope>NUCLEOTIDE SEQUENCE [LARGE SCALE GENOMIC DNA]</scope>
    <source>
        <strain evidence="3">DSM 5666 / JCM 11834 / Kol 5</strain>
    </source>
</reference>
<dbReference type="STRING" id="880724.Metig_1032"/>
<dbReference type="HOGENOM" id="CLU_182721_0_0_2"/>
<sequence length="86" mass="9885">MDIYKLYTWNMVNEMVFNRNKRNMDRNVPVKEGQEYTVMIEDMGRGGDGIARIEGFVVFVPDTKKGDTVSIKITSVKSKFAFAEKV</sequence>
<dbReference type="AlphaFoldDB" id="F6BDL3"/>
<dbReference type="PROSITE" id="PS50926">
    <property type="entry name" value="TRAM"/>
    <property type="match status" value="1"/>
</dbReference>